<feature type="transmembrane region" description="Helical" evidence="2">
    <location>
        <begin position="270"/>
        <end position="290"/>
    </location>
</feature>
<evidence type="ECO:0000313" key="5">
    <source>
        <dbReference type="EMBL" id="EPY20261.1"/>
    </source>
</evidence>
<name>S9V039_9TRYP</name>
<evidence type="ECO:0000256" key="2">
    <source>
        <dbReference type="SAM" id="Phobius"/>
    </source>
</evidence>
<gene>
    <name evidence="5" type="ORF">STCU_09080</name>
</gene>
<evidence type="ECO:0000259" key="4">
    <source>
        <dbReference type="Pfam" id="PF01569"/>
    </source>
</evidence>
<dbReference type="InterPro" id="IPR000326">
    <property type="entry name" value="PAP2/HPO"/>
</dbReference>
<protein>
    <submittedName>
        <fullName evidence="5">Dolichyldiphosphatase</fullName>
    </submittedName>
</protein>
<dbReference type="PANTHER" id="PTHR14969">
    <property type="entry name" value="SPHINGOSINE-1-PHOSPHATE PHOSPHOHYDROLASE"/>
    <property type="match status" value="1"/>
</dbReference>
<sequence length="319" mass="34891">MSSPPSNLLLFFLLLQFCPMFSTADVVAQLVSYAHLAARCTLDPSAAQCGREGWSSWALTEVTYRRDHPLSFLFGVSSFLPLVVVMFLSGLASAPSPRRMPALALLMFLVVNVGLNVTLKRVLQSPRPQHPLAAHTTTHGMPSDHAQFMSFFVVYLVCGDYRRRRGRIEQLFKQAAPPPVTPPVTAVATPLTRKEPKPISSPFRKKEKRDEADEQGKAKGQRQDGAQGEGAAAAAEPSVKEPVSVVLYLFFITALLTVCWGRVYNGYHTVGQVVVGMVAGSVLAVLCATVPAQRAMLFFVEHVVVEVMFACTSWTDLIV</sequence>
<keyword evidence="2" id="KW-1133">Transmembrane helix</keyword>
<dbReference type="Gene3D" id="1.20.144.10">
    <property type="entry name" value="Phosphatidic acid phosphatase type 2/haloperoxidase"/>
    <property type="match status" value="1"/>
</dbReference>
<dbReference type="InterPro" id="IPR036938">
    <property type="entry name" value="PAP2/HPO_sf"/>
</dbReference>
<dbReference type="Pfam" id="PF01569">
    <property type="entry name" value="PAP2"/>
    <property type="match status" value="1"/>
</dbReference>
<evidence type="ECO:0000256" key="3">
    <source>
        <dbReference type="SAM" id="SignalP"/>
    </source>
</evidence>
<dbReference type="GO" id="GO:0042392">
    <property type="term" value="F:sphingosine-1-phosphate phosphatase activity"/>
    <property type="evidence" value="ECO:0007669"/>
    <property type="project" value="TreeGrafter"/>
</dbReference>
<reference evidence="5 6" key="1">
    <citation type="journal article" date="2013" name="PLoS ONE">
        <title>Predicting the Proteins of Angomonas deanei, Strigomonas culicis and Their Respective Endosymbionts Reveals New Aspects of the Trypanosomatidae Family.</title>
        <authorList>
            <person name="Motta M.C."/>
            <person name="Martins A.C."/>
            <person name="de Souza S.S."/>
            <person name="Catta-Preta C.M."/>
            <person name="Silva R."/>
            <person name="Klein C.C."/>
            <person name="de Almeida L.G."/>
            <person name="de Lima Cunha O."/>
            <person name="Ciapina L.P."/>
            <person name="Brocchi M."/>
            <person name="Colabardini A.C."/>
            <person name="de Araujo Lima B."/>
            <person name="Machado C.R."/>
            <person name="de Almeida Soares C.M."/>
            <person name="Probst C.M."/>
            <person name="de Menezes C.B."/>
            <person name="Thompson C.E."/>
            <person name="Bartholomeu D.C."/>
            <person name="Gradia D.F."/>
            <person name="Pavoni D.P."/>
            <person name="Grisard E.C."/>
            <person name="Fantinatti-Garboggini F."/>
            <person name="Marchini F.K."/>
            <person name="Rodrigues-Luiz G.F."/>
            <person name="Wagner G."/>
            <person name="Goldman G.H."/>
            <person name="Fietto J.L."/>
            <person name="Elias M.C."/>
            <person name="Goldman M.H."/>
            <person name="Sagot M.F."/>
            <person name="Pereira M."/>
            <person name="Stoco P.H."/>
            <person name="de Mendonca-Neto R.P."/>
            <person name="Teixeira S.M."/>
            <person name="Maciel T.E."/>
            <person name="de Oliveira Mendes T.A."/>
            <person name="Urmenyi T.P."/>
            <person name="de Souza W."/>
            <person name="Schenkman S."/>
            <person name="de Vasconcelos A.T."/>
        </authorList>
    </citation>
    <scope>NUCLEOTIDE SEQUENCE [LARGE SCALE GENOMIC DNA]</scope>
</reference>
<dbReference type="UniPathway" id="UPA00378"/>
<keyword evidence="3" id="KW-0732">Signal</keyword>
<accession>S9V039</accession>
<dbReference type="AlphaFoldDB" id="S9V039"/>
<dbReference type="OrthoDB" id="302705at2759"/>
<proteinExistence type="predicted"/>
<evidence type="ECO:0000313" key="6">
    <source>
        <dbReference type="Proteomes" id="UP000015354"/>
    </source>
</evidence>
<dbReference type="SUPFAM" id="SSF48317">
    <property type="entry name" value="Acid phosphatase/Vanadium-dependent haloperoxidase"/>
    <property type="match status" value="1"/>
</dbReference>
<dbReference type="PANTHER" id="PTHR14969:SF59">
    <property type="entry name" value="DOLICHYLDIPHOSPHATASE"/>
    <property type="match status" value="1"/>
</dbReference>
<evidence type="ECO:0000256" key="1">
    <source>
        <dbReference type="SAM" id="MobiDB-lite"/>
    </source>
</evidence>
<organism evidence="5 6">
    <name type="scientific">Strigomonas culicis</name>
    <dbReference type="NCBI Taxonomy" id="28005"/>
    <lineage>
        <taxon>Eukaryota</taxon>
        <taxon>Discoba</taxon>
        <taxon>Euglenozoa</taxon>
        <taxon>Kinetoplastea</taxon>
        <taxon>Metakinetoplastina</taxon>
        <taxon>Trypanosomatida</taxon>
        <taxon>Trypanosomatidae</taxon>
        <taxon>Strigomonadinae</taxon>
        <taxon>Strigomonas</taxon>
    </lineage>
</organism>
<keyword evidence="2" id="KW-0472">Membrane</keyword>
<feature type="compositionally biased region" description="Basic and acidic residues" evidence="1">
    <location>
        <begin position="208"/>
        <end position="217"/>
    </location>
</feature>
<feature type="chain" id="PRO_5004571650" evidence="3">
    <location>
        <begin position="25"/>
        <end position="319"/>
    </location>
</feature>
<feature type="signal peptide" evidence="3">
    <location>
        <begin position="1"/>
        <end position="24"/>
    </location>
</feature>
<feature type="region of interest" description="Disordered" evidence="1">
    <location>
        <begin position="177"/>
        <end position="234"/>
    </location>
</feature>
<keyword evidence="2" id="KW-0812">Transmembrane</keyword>
<feature type="domain" description="Phosphatidic acid phosphatase type 2/haloperoxidase" evidence="4">
    <location>
        <begin position="102"/>
        <end position="292"/>
    </location>
</feature>
<comment type="caution">
    <text evidence="5">The sequence shown here is derived from an EMBL/GenBank/DDBJ whole genome shotgun (WGS) entry which is preliminary data.</text>
</comment>
<feature type="transmembrane region" description="Helical" evidence="2">
    <location>
        <begin position="70"/>
        <end position="88"/>
    </location>
</feature>
<dbReference type="EMBL" id="ATMH01009080">
    <property type="protein sequence ID" value="EPY20261.1"/>
    <property type="molecule type" value="Genomic_DNA"/>
</dbReference>
<feature type="compositionally biased region" description="Low complexity" evidence="1">
    <location>
        <begin position="223"/>
        <end position="234"/>
    </location>
</feature>
<feature type="transmembrane region" description="Helical" evidence="2">
    <location>
        <begin position="100"/>
        <end position="119"/>
    </location>
</feature>
<dbReference type="Proteomes" id="UP000015354">
    <property type="component" value="Unassembled WGS sequence"/>
</dbReference>
<feature type="transmembrane region" description="Helical" evidence="2">
    <location>
        <begin position="245"/>
        <end position="264"/>
    </location>
</feature>
<keyword evidence="6" id="KW-1185">Reference proteome</keyword>